<proteinExistence type="predicted"/>
<keyword evidence="3" id="KW-1185">Reference proteome</keyword>
<sequence>MLVLYKMSKKSRKQRERKRIVFKEHVKQNVKPLSAEQTKAKQFSRQVRKDSLEYLVNWKEHKDQWKFQKTRQIWLVKNMYNVERVPVKHFKLMKKYIKSMPEGPLKEKILAEALSMIEDKTKIKMDDIEQSLIDNTPPGQEKIAIKDRIIETKLKRAGKIAKALSKE</sequence>
<gene>
    <name evidence="2" type="ORF">FGO68_gene429</name>
</gene>
<dbReference type="Proteomes" id="UP000785679">
    <property type="component" value="Unassembled WGS sequence"/>
</dbReference>
<reference evidence="2" key="1">
    <citation type="submission" date="2019-06" db="EMBL/GenBank/DDBJ databases">
        <authorList>
            <person name="Zheng W."/>
        </authorList>
    </citation>
    <scope>NUCLEOTIDE SEQUENCE</scope>
    <source>
        <strain evidence="2">QDHG01</strain>
    </source>
</reference>
<dbReference type="Pfam" id="PF10180">
    <property type="entry name" value="WKF"/>
    <property type="match status" value="1"/>
</dbReference>
<dbReference type="PANTHER" id="PTHR22306">
    <property type="entry name" value="CHROMOSOME 7 OPEN READING FRAME 50"/>
    <property type="match status" value="1"/>
</dbReference>
<feature type="domain" description="WKF" evidence="1">
    <location>
        <begin position="53"/>
        <end position="114"/>
    </location>
</feature>
<comment type="caution">
    <text evidence="2">The sequence shown here is derived from an EMBL/GenBank/DDBJ whole genome shotgun (WGS) entry which is preliminary data.</text>
</comment>
<name>A0A8J8NDB5_HALGN</name>
<dbReference type="InterPro" id="IPR019327">
    <property type="entry name" value="WKF"/>
</dbReference>
<evidence type="ECO:0000313" key="3">
    <source>
        <dbReference type="Proteomes" id="UP000785679"/>
    </source>
</evidence>
<dbReference type="PANTHER" id="PTHR22306:SF2">
    <property type="entry name" value="CHROMOSOME 7 OPEN READING FRAME 50"/>
    <property type="match status" value="1"/>
</dbReference>
<accession>A0A8J8NDB5</accession>
<evidence type="ECO:0000259" key="1">
    <source>
        <dbReference type="Pfam" id="PF10180"/>
    </source>
</evidence>
<dbReference type="AlphaFoldDB" id="A0A8J8NDB5"/>
<protein>
    <recommendedName>
        <fullName evidence="1">WKF domain-containing protein</fullName>
    </recommendedName>
</protein>
<dbReference type="OrthoDB" id="10261563at2759"/>
<organism evidence="2 3">
    <name type="scientific">Halteria grandinella</name>
    <dbReference type="NCBI Taxonomy" id="5974"/>
    <lineage>
        <taxon>Eukaryota</taxon>
        <taxon>Sar</taxon>
        <taxon>Alveolata</taxon>
        <taxon>Ciliophora</taxon>
        <taxon>Intramacronucleata</taxon>
        <taxon>Spirotrichea</taxon>
        <taxon>Stichotrichia</taxon>
        <taxon>Sporadotrichida</taxon>
        <taxon>Halteriidae</taxon>
        <taxon>Halteria</taxon>
    </lineage>
</organism>
<evidence type="ECO:0000313" key="2">
    <source>
        <dbReference type="EMBL" id="TNV72886.1"/>
    </source>
</evidence>
<dbReference type="EMBL" id="RRYP01020583">
    <property type="protein sequence ID" value="TNV72886.1"/>
    <property type="molecule type" value="Genomic_DNA"/>
</dbReference>